<dbReference type="InterPro" id="IPR001828">
    <property type="entry name" value="ANF_lig-bd_rcpt"/>
</dbReference>
<keyword evidence="4 8" id="KW-1133">Transmembrane helix</keyword>
<dbReference type="PANTHER" id="PTHR44755">
    <property type="entry name" value="NATRIURETIC PEPTIDE RECEPTOR 3-RELATED"/>
    <property type="match status" value="1"/>
</dbReference>
<dbReference type="Pfam" id="PF01094">
    <property type="entry name" value="ANF_receptor"/>
    <property type="match status" value="1"/>
</dbReference>
<dbReference type="EMBL" id="CAJNOQ010009095">
    <property type="protein sequence ID" value="CAF1215416.1"/>
    <property type="molecule type" value="Genomic_DNA"/>
</dbReference>
<evidence type="ECO:0000256" key="2">
    <source>
        <dbReference type="ARBA" id="ARBA00022692"/>
    </source>
</evidence>
<comment type="subcellular location">
    <subcellularLocation>
        <location evidence="1">Membrane</location>
        <topology evidence="1">Single-pass type I membrane protein</topology>
    </subcellularLocation>
</comment>
<dbReference type="GO" id="GO:0038023">
    <property type="term" value="F:signaling receptor activity"/>
    <property type="evidence" value="ECO:0007669"/>
    <property type="project" value="TreeGrafter"/>
</dbReference>
<dbReference type="Proteomes" id="UP000681722">
    <property type="component" value="Unassembled WGS sequence"/>
</dbReference>
<name>A0A814XB00_9BILA</name>
<keyword evidence="3" id="KW-0732">Signal</keyword>
<protein>
    <recommendedName>
        <fullName evidence="9">Receptor ligand binding region domain-containing protein</fullName>
    </recommendedName>
</protein>
<gene>
    <name evidence="10" type="ORF">GPM918_LOCUS24425</name>
    <name evidence="11" type="ORF">SRO942_LOCUS24424</name>
</gene>
<dbReference type="InterPro" id="IPR001170">
    <property type="entry name" value="ANPR/GUC"/>
</dbReference>
<organism evidence="10 12">
    <name type="scientific">Didymodactylos carnosus</name>
    <dbReference type="NCBI Taxonomy" id="1234261"/>
    <lineage>
        <taxon>Eukaryota</taxon>
        <taxon>Metazoa</taxon>
        <taxon>Spiralia</taxon>
        <taxon>Gnathifera</taxon>
        <taxon>Rotifera</taxon>
        <taxon>Eurotatoria</taxon>
        <taxon>Bdelloidea</taxon>
        <taxon>Philodinida</taxon>
        <taxon>Philodinidae</taxon>
        <taxon>Didymodactylos</taxon>
    </lineage>
</organism>
<reference evidence="10" key="1">
    <citation type="submission" date="2021-02" db="EMBL/GenBank/DDBJ databases">
        <authorList>
            <person name="Nowell W R."/>
        </authorList>
    </citation>
    <scope>NUCLEOTIDE SEQUENCE</scope>
</reference>
<keyword evidence="2 8" id="KW-0812">Transmembrane</keyword>
<evidence type="ECO:0000256" key="8">
    <source>
        <dbReference type="SAM" id="Phobius"/>
    </source>
</evidence>
<evidence type="ECO:0000256" key="6">
    <source>
        <dbReference type="ARBA" id="ARBA00023170"/>
    </source>
</evidence>
<feature type="transmembrane region" description="Helical" evidence="8">
    <location>
        <begin position="461"/>
        <end position="485"/>
    </location>
</feature>
<feature type="domain" description="Receptor ligand binding region" evidence="9">
    <location>
        <begin position="41"/>
        <end position="407"/>
    </location>
</feature>
<evidence type="ECO:0000313" key="11">
    <source>
        <dbReference type="EMBL" id="CAF3979232.1"/>
    </source>
</evidence>
<dbReference type="OrthoDB" id="302535at2759"/>
<accession>A0A814XB00</accession>
<evidence type="ECO:0000313" key="10">
    <source>
        <dbReference type="EMBL" id="CAF1215416.1"/>
    </source>
</evidence>
<evidence type="ECO:0000313" key="12">
    <source>
        <dbReference type="Proteomes" id="UP000663829"/>
    </source>
</evidence>
<evidence type="ECO:0000259" key="9">
    <source>
        <dbReference type="Pfam" id="PF01094"/>
    </source>
</evidence>
<dbReference type="GO" id="GO:0016020">
    <property type="term" value="C:membrane"/>
    <property type="evidence" value="ECO:0007669"/>
    <property type="project" value="UniProtKB-SubCell"/>
</dbReference>
<dbReference type="InterPro" id="IPR052612">
    <property type="entry name" value="ANP_Clearance_Receptor"/>
</dbReference>
<evidence type="ECO:0000256" key="7">
    <source>
        <dbReference type="ARBA" id="ARBA00023180"/>
    </source>
</evidence>
<keyword evidence="5 8" id="KW-0472">Membrane</keyword>
<dbReference type="GO" id="GO:0017046">
    <property type="term" value="F:peptide hormone binding"/>
    <property type="evidence" value="ECO:0007669"/>
    <property type="project" value="TreeGrafter"/>
</dbReference>
<keyword evidence="6" id="KW-0675">Receptor</keyword>
<evidence type="ECO:0000256" key="3">
    <source>
        <dbReference type="ARBA" id="ARBA00022729"/>
    </source>
</evidence>
<feature type="transmembrane region" description="Helical" evidence="8">
    <location>
        <begin position="6"/>
        <end position="28"/>
    </location>
</feature>
<dbReference type="SUPFAM" id="SSF53822">
    <property type="entry name" value="Periplasmic binding protein-like I"/>
    <property type="match status" value="1"/>
</dbReference>
<evidence type="ECO:0000256" key="1">
    <source>
        <dbReference type="ARBA" id="ARBA00004479"/>
    </source>
</evidence>
<feature type="non-terminal residue" evidence="10">
    <location>
        <position position="1"/>
    </location>
</feature>
<evidence type="ECO:0000256" key="5">
    <source>
        <dbReference type="ARBA" id="ARBA00023136"/>
    </source>
</evidence>
<dbReference type="EMBL" id="CAJOBC010009096">
    <property type="protein sequence ID" value="CAF3979232.1"/>
    <property type="molecule type" value="Genomic_DNA"/>
</dbReference>
<dbReference type="PANTHER" id="PTHR44755:SF8">
    <property type="entry name" value="RECEPTOR LIGAND BINDING REGION DOMAIN-CONTAINING PROTEIN"/>
    <property type="match status" value="1"/>
</dbReference>
<proteinExistence type="predicted"/>
<comment type="caution">
    <text evidence="10">The sequence shown here is derived from an EMBL/GenBank/DDBJ whole genome shotgun (WGS) entry which is preliminary data.</text>
</comment>
<dbReference type="Proteomes" id="UP000663829">
    <property type="component" value="Unassembled WGS sequence"/>
</dbReference>
<dbReference type="GO" id="GO:0007165">
    <property type="term" value="P:signal transduction"/>
    <property type="evidence" value="ECO:0007669"/>
    <property type="project" value="TreeGrafter"/>
</dbReference>
<dbReference type="Gene3D" id="3.40.50.2300">
    <property type="match status" value="3"/>
</dbReference>
<sequence length="486" mass="55504">MTTSLFILIFSFNNIVWIIYGVRIAVLLPTDLTSPYAMVKVKPAIDLAVKEVTNRQLLINQTIQVRYGDTNNSYILGPLIAIDFYAKQQADVFLGPVDGPGLAAVARYSPHWKIPVISPGGGFNYHFDNKKEYQLLTRMLHSSKTIVRFISRNILPHFNWTVVRIIAERNIAEAQSECYMLMGALCRAVKNSSASAEMKETCSHSIFDIDYKLRNETREKLNKTLKDAKKEARILLTCMDSNLFREFMLTAHSLDMINGEYVFIYLDIFRLLRKDLSLLNWKRSDVSETENKKIRRAFETVLIIGFKEPDTDKYQRFSDKVFEQTTITNQSSLSNKLVNPYVATFYDAVLLYAYGLNRTIATHGNASDGFSVVKNMWNSSFEGSNGIVQISETGDPVSDYSLFDLDPDTDEFLEVGTYFGVNSTFVSLREIYWIDKLTKTPNDIPFCGFDGSRCIQPKNPFLAWIYFTAIVSLLVIVLTLLATWYY</sequence>
<evidence type="ECO:0000256" key="4">
    <source>
        <dbReference type="ARBA" id="ARBA00022989"/>
    </source>
</evidence>
<dbReference type="AlphaFoldDB" id="A0A814XB00"/>
<keyword evidence="7" id="KW-0325">Glycoprotein</keyword>
<dbReference type="InterPro" id="IPR028082">
    <property type="entry name" value="Peripla_BP_I"/>
</dbReference>
<dbReference type="PRINTS" id="PR00255">
    <property type="entry name" value="NATPEPTIDER"/>
</dbReference>
<keyword evidence="12" id="KW-1185">Reference proteome</keyword>